<dbReference type="AlphaFoldDB" id="A0A372ZY16"/>
<protein>
    <recommendedName>
        <fullName evidence="5">Galactan 5-O-arabinofuranosyltransferase</fullName>
    </recommendedName>
</protein>
<feature type="transmembrane region" description="Helical" evidence="2">
    <location>
        <begin position="401"/>
        <end position="419"/>
    </location>
</feature>
<reference evidence="3 4" key="1">
    <citation type="submission" date="2018-08" db="EMBL/GenBank/DDBJ databases">
        <title>Diversity &amp; Physiological Properties of Lignin-Decomposing Actinobacteria from Soil.</title>
        <authorList>
            <person name="Roh S.G."/>
            <person name="Kim S.B."/>
        </authorList>
    </citation>
    <scope>NUCLEOTIDE SEQUENCE [LARGE SCALE GENOMIC DNA]</scope>
    <source>
        <strain evidence="3 4">MMS17-GH009</strain>
    </source>
</reference>
<evidence type="ECO:0000313" key="3">
    <source>
        <dbReference type="EMBL" id="RGD60125.1"/>
    </source>
</evidence>
<feature type="region of interest" description="Disordered" evidence="1">
    <location>
        <begin position="1"/>
        <end position="21"/>
    </location>
</feature>
<feature type="transmembrane region" description="Helical" evidence="2">
    <location>
        <begin position="257"/>
        <end position="272"/>
    </location>
</feature>
<comment type="caution">
    <text evidence="3">The sequence shown here is derived from an EMBL/GenBank/DDBJ whole genome shotgun (WGS) entry which is preliminary data.</text>
</comment>
<evidence type="ECO:0000313" key="4">
    <source>
        <dbReference type="Proteomes" id="UP000263377"/>
    </source>
</evidence>
<proteinExistence type="predicted"/>
<evidence type="ECO:0000256" key="2">
    <source>
        <dbReference type="SAM" id="Phobius"/>
    </source>
</evidence>
<keyword evidence="2" id="KW-0812">Transmembrane</keyword>
<feature type="transmembrane region" description="Helical" evidence="2">
    <location>
        <begin position="307"/>
        <end position="329"/>
    </location>
</feature>
<keyword evidence="2" id="KW-0472">Membrane</keyword>
<dbReference type="RefSeq" id="WP_074003959.1">
    <property type="nucleotide sequence ID" value="NZ_QVIG01000001.1"/>
</dbReference>
<sequence>MTTSVQPASTPGMQQGIPSRRTRRAAALRGPAVLWTAEALTAVAAALLMTGLATSIELNPMSRIGQVSGLAALQLRLLLLLAVVVLVLVPAMRRWAEVPVRFAAAAVAGLSSGVLAAGVSLALRDTNWPLYAQSGDSGNLQAWVSALMDGKPLDGAYPPLFPHIVAFVAEHLTHGQIGYALKLVDLLFVAMLGPLAYLSWRLLLPPLWALGIGVTAALPMAQPYKPYTTFVLVAFLPVLAKLMQLLQRAPELPRRTVAVRGAVLGLGIALLFNLYSGWFVWSAAGAVVLTVVLLLRARRTGGTPGLLNALTAIGAAAGVFLAVSSLYLVRLLGSAGSTVDRYCYFDTYTEPTYFAMWRDDLPGTDGQSTWPIPGELGGVGLFTILLLVGLGVALALGIGRAVVLTAAACTASALLMRYWYASHMERDQAVMLYPRTSAQLLYCLLVLVGLACYLIARRRRSAASAPETAEETGRRLPLRLNQRGVAIGALCALGLLFGMAGSATASKYMPDPHEGAGMLAWISQTTADTKGHCSRYAPKCVDAPGLINPADPKVDLGKLICPKVNPYPRKDELLPGFSADLPE</sequence>
<feature type="transmembrane region" description="Helical" evidence="2">
    <location>
        <begin position="32"/>
        <end position="53"/>
    </location>
</feature>
<gene>
    <name evidence="3" type="ORF">DR950_22110</name>
</gene>
<feature type="transmembrane region" description="Helical" evidence="2">
    <location>
        <begin position="376"/>
        <end position="396"/>
    </location>
</feature>
<dbReference type="Proteomes" id="UP000263377">
    <property type="component" value="Unassembled WGS sequence"/>
</dbReference>
<feature type="compositionally biased region" description="Polar residues" evidence="1">
    <location>
        <begin position="1"/>
        <end position="17"/>
    </location>
</feature>
<accession>A0A372ZY16</accession>
<evidence type="ECO:0000256" key="1">
    <source>
        <dbReference type="SAM" id="MobiDB-lite"/>
    </source>
</evidence>
<feature type="transmembrane region" description="Helical" evidence="2">
    <location>
        <begin position="227"/>
        <end position="245"/>
    </location>
</feature>
<feature type="transmembrane region" description="Helical" evidence="2">
    <location>
        <begin position="439"/>
        <end position="456"/>
    </location>
</feature>
<keyword evidence="4" id="KW-1185">Reference proteome</keyword>
<name>A0A372ZY16_9ACTN</name>
<feature type="transmembrane region" description="Helical" evidence="2">
    <location>
        <begin position="484"/>
        <end position="503"/>
    </location>
</feature>
<feature type="transmembrane region" description="Helical" evidence="2">
    <location>
        <begin position="103"/>
        <end position="123"/>
    </location>
</feature>
<feature type="transmembrane region" description="Helical" evidence="2">
    <location>
        <begin position="278"/>
        <end position="295"/>
    </location>
</feature>
<organism evidence="3 4">
    <name type="scientific">Kitasatospora xanthocidica</name>
    <dbReference type="NCBI Taxonomy" id="83382"/>
    <lineage>
        <taxon>Bacteria</taxon>
        <taxon>Bacillati</taxon>
        <taxon>Actinomycetota</taxon>
        <taxon>Actinomycetes</taxon>
        <taxon>Kitasatosporales</taxon>
        <taxon>Streptomycetaceae</taxon>
        <taxon>Kitasatospora</taxon>
    </lineage>
</organism>
<evidence type="ECO:0008006" key="5">
    <source>
        <dbReference type="Google" id="ProtNLM"/>
    </source>
</evidence>
<feature type="transmembrane region" description="Helical" evidence="2">
    <location>
        <begin position="202"/>
        <end position="221"/>
    </location>
</feature>
<keyword evidence="2" id="KW-1133">Transmembrane helix</keyword>
<feature type="transmembrane region" description="Helical" evidence="2">
    <location>
        <begin position="73"/>
        <end position="91"/>
    </location>
</feature>
<feature type="transmembrane region" description="Helical" evidence="2">
    <location>
        <begin position="177"/>
        <end position="195"/>
    </location>
</feature>
<dbReference type="EMBL" id="QVIG01000001">
    <property type="protein sequence ID" value="RGD60125.1"/>
    <property type="molecule type" value="Genomic_DNA"/>
</dbReference>